<dbReference type="Gene3D" id="3.20.20.70">
    <property type="entry name" value="Aldolase class I"/>
    <property type="match status" value="1"/>
</dbReference>
<keyword evidence="4 14" id="KW-0963">Cytoplasm</keyword>
<accession>A0A6S6TUD5</accession>
<keyword evidence="9 14" id="KW-0819">tRNA processing</keyword>
<comment type="miscellaneous">
    <text evidence="14">Reaction proceeds by a ping-pong mechanism involving intermediate methylation of a conserved cysteine residue.</text>
</comment>
<feature type="binding site" evidence="14">
    <location>
        <begin position="188"/>
        <end position="189"/>
    </location>
    <ligand>
        <name>S-adenosyl-L-methionine</name>
        <dbReference type="ChEBI" id="CHEBI:59789"/>
    </ligand>
</feature>
<evidence type="ECO:0000256" key="14">
    <source>
        <dbReference type="HAMAP-Rule" id="MF_01849"/>
    </source>
</evidence>
<evidence type="ECO:0000256" key="6">
    <source>
        <dbReference type="ARBA" id="ARBA00022603"/>
    </source>
</evidence>
<dbReference type="EMBL" id="CACVAX010000057">
    <property type="protein sequence ID" value="CAA6820300.1"/>
    <property type="molecule type" value="Genomic_DNA"/>
</dbReference>
<dbReference type="PROSITE" id="PS51918">
    <property type="entry name" value="RADICAL_SAM"/>
    <property type="match status" value="1"/>
</dbReference>
<feature type="binding site" evidence="14">
    <location>
        <begin position="243"/>
        <end position="245"/>
    </location>
    <ligand>
        <name>S-adenosyl-L-methionine</name>
        <dbReference type="ChEBI" id="CHEBI:59789"/>
    </ligand>
</feature>
<proteinExistence type="inferred from homology"/>
<keyword evidence="8 14" id="KW-0949">S-adenosyl-L-methionine</keyword>
<comment type="catalytic activity">
    <reaction evidence="14">
        <text>adenosine(2503) in 23S rRNA + 2 reduced [2Fe-2S]-[ferredoxin] + 2 S-adenosyl-L-methionine = 2-methyladenosine(2503) in 23S rRNA + 5'-deoxyadenosine + L-methionine + 2 oxidized [2Fe-2S]-[ferredoxin] + S-adenosyl-L-homocysteine</text>
        <dbReference type="Rhea" id="RHEA:42916"/>
        <dbReference type="Rhea" id="RHEA-COMP:10000"/>
        <dbReference type="Rhea" id="RHEA-COMP:10001"/>
        <dbReference type="Rhea" id="RHEA-COMP:10152"/>
        <dbReference type="Rhea" id="RHEA-COMP:10282"/>
        <dbReference type="ChEBI" id="CHEBI:17319"/>
        <dbReference type="ChEBI" id="CHEBI:33737"/>
        <dbReference type="ChEBI" id="CHEBI:33738"/>
        <dbReference type="ChEBI" id="CHEBI:57844"/>
        <dbReference type="ChEBI" id="CHEBI:57856"/>
        <dbReference type="ChEBI" id="CHEBI:59789"/>
        <dbReference type="ChEBI" id="CHEBI:74411"/>
        <dbReference type="ChEBI" id="CHEBI:74497"/>
        <dbReference type="EC" id="2.1.1.192"/>
    </reaction>
</comment>
<feature type="binding site" evidence="14">
    <location>
        <position position="220"/>
    </location>
    <ligand>
        <name>S-adenosyl-L-methionine</name>
        <dbReference type="ChEBI" id="CHEBI:59789"/>
    </ligand>
</feature>
<dbReference type="InterPro" id="IPR040072">
    <property type="entry name" value="Methyltransferase_A"/>
</dbReference>
<dbReference type="Gene3D" id="1.10.150.530">
    <property type="match status" value="1"/>
</dbReference>
<dbReference type="InterPro" id="IPR004383">
    <property type="entry name" value="rRNA_lsu_MTrfase_RlmN/Cfr"/>
</dbReference>
<evidence type="ECO:0000256" key="1">
    <source>
        <dbReference type="ARBA" id="ARBA00004496"/>
    </source>
</evidence>
<dbReference type="InterPro" id="IPR013785">
    <property type="entry name" value="Aldolase_TIM"/>
</dbReference>
<evidence type="ECO:0000256" key="11">
    <source>
        <dbReference type="ARBA" id="ARBA00023004"/>
    </source>
</evidence>
<keyword evidence="5 14" id="KW-0698">rRNA processing</keyword>
<feature type="active site" description="S-methylcysteine intermediate" evidence="14">
    <location>
        <position position="362"/>
    </location>
</feature>
<feature type="binding site" evidence="14">
    <location>
        <position position="138"/>
    </location>
    <ligand>
        <name>[4Fe-4S] cluster</name>
        <dbReference type="ChEBI" id="CHEBI:49883"/>
        <note>4Fe-4S-S-AdoMet</note>
    </ligand>
</feature>
<feature type="binding site" evidence="14">
    <location>
        <position position="145"/>
    </location>
    <ligand>
        <name>[4Fe-4S] cluster</name>
        <dbReference type="ChEBI" id="CHEBI:49883"/>
        <note>4Fe-4S-S-AdoMet</note>
    </ligand>
</feature>
<evidence type="ECO:0000256" key="8">
    <source>
        <dbReference type="ARBA" id="ARBA00022691"/>
    </source>
</evidence>
<dbReference type="FunFam" id="3.20.20.70:FF:000014">
    <property type="entry name" value="Probable dual-specificity RNA methyltransferase RlmN"/>
    <property type="match status" value="1"/>
</dbReference>
<comment type="cofactor">
    <cofactor evidence="14">
        <name>[4Fe-4S] cluster</name>
        <dbReference type="ChEBI" id="CHEBI:49883"/>
    </cofactor>
    <text evidence="14">Binds 1 [4Fe-4S] cluster. The cluster is coordinated with 3 cysteines and an exchangeable S-adenosyl-L-methionine.</text>
</comment>
<evidence type="ECO:0000259" key="15">
    <source>
        <dbReference type="PROSITE" id="PS51918"/>
    </source>
</evidence>
<dbReference type="PANTHER" id="PTHR30544">
    <property type="entry name" value="23S RRNA METHYLTRANSFERASE"/>
    <property type="match status" value="1"/>
</dbReference>
<dbReference type="GO" id="GO:0019843">
    <property type="term" value="F:rRNA binding"/>
    <property type="evidence" value="ECO:0007669"/>
    <property type="project" value="UniProtKB-UniRule"/>
</dbReference>
<feature type="binding site" evidence="14">
    <location>
        <position position="142"/>
    </location>
    <ligand>
        <name>[4Fe-4S] cluster</name>
        <dbReference type="ChEBI" id="CHEBI:49883"/>
        <note>4Fe-4S-S-AdoMet</note>
    </ligand>
</feature>
<comment type="similarity">
    <text evidence="2 14">Belongs to the radical SAM superfamily. RlmN family.</text>
</comment>
<dbReference type="GO" id="GO:0046872">
    <property type="term" value="F:metal ion binding"/>
    <property type="evidence" value="ECO:0007669"/>
    <property type="project" value="UniProtKB-KW"/>
</dbReference>
<dbReference type="HAMAP" id="MF_01849">
    <property type="entry name" value="RNA_methyltr_RlmN"/>
    <property type="match status" value="1"/>
</dbReference>
<protein>
    <recommendedName>
        <fullName evidence="14">Probable dual-specificity RNA methyltransferase RlmN</fullName>
        <ecNumber evidence="14">2.1.1.192</ecNumber>
    </recommendedName>
    <alternativeName>
        <fullName evidence="14">23S rRNA (adenine(2503)-C(2))-methyltransferase</fullName>
    </alternativeName>
    <alternativeName>
        <fullName evidence="14">23S rRNA m2A2503 methyltransferase</fullName>
    </alternativeName>
    <alternativeName>
        <fullName evidence="14">Ribosomal RNA large subunit methyltransferase N</fullName>
    </alternativeName>
    <alternativeName>
        <fullName evidence="14">tRNA (adenine(37)-C(2))-methyltransferase</fullName>
    </alternativeName>
    <alternativeName>
        <fullName evidence="14">tRNA m2A37 methyltransferase</fullName>
    </alternativeName>
</protein>
<feature type="binding site" evidence="14">
    <location>
        <position position="319"/>
    </location>
    <ligand>
        <name>S-adenosyl-L-methionine</name>
        <dbReference type="ChEBI" id="CHEBI:59789"/>
    </ligand>
</feature>
<evidence type="ECO:0000256" key="4">
    <source>
        <dbReference type="ARBA" id="ARBA00022490"/>
    </source>
</evidence>
<keyword evidence="3 14" id="KW-0004">4Fe-4S</keyword>
<dbReference type="InterPro" id="IPR048641">
    <property type="entry name" value="RlmN_N"/>
</dbReference>
<evidence type="ECO:0000256" key="9">
    <source>
        <dbReference type="ARBA" id="ARBA00022694"/>
    </source>
</evidence>
<dbReference type="Pfam" id="PF21016">
    <property type="entry name" value="RlmN_N"/>
    <property type="match status" value="1"/>
</dbReference>
<comment type="subcellular location">
    <subcellularLocation>
        <location evidence="1 14">Cytoplasm</location>
    </subcellularLocation>
</comment>
<keyword evidence="6 14" id="KW-0489">Methyltransferase</keyword>
<dbReference type="PIRSF" id="PIRSF006004">
    <property type="entry name" value="CHP00048"/>
    <property type="match status" value="1"/>
</dbReference>
<dbReference type="InterPro" id="IPR007197">
    <property type="entry name" value="rSAM"/>
</dbReference>
<dbReference type="GO" id="GO:0030488">
    <property type="term" value="P:tRNA methylation"/>
    <property type="evidence" value="ECO:0007669"/>
    <property type="project" value="UniProtKB-UniRule"/>
</dbReference>
<dbReference type="NCBIfam" id="TIGR00048">
    <property type="entry name" value="rRNA_mod_RlmN"/>
    <property type="match status" value="1"/>
</dbReference>
<dbReference type="GO" id="GO:0005737">
    <property type="term" value="C:cytoplasm"/>
    <property type="evidence" value="ECO:0007669"/>
    <property type="project" value="UniProtKB-SubCell"/>
</dbReference>
<dbReference type="PANTHER" id="PTHR30544:SF5">
    <property type="entry name" value="RADICAL SAM CORE DOMAIN-CONTAINING PROTEIN"/>
    <property type="match status" value="1"/>
</dbReference>
<evidence type="ECO:0000256" key="2">
    <source>
        <dbReference type="ARBA" id="ARBA00007544"/>
    </source>
</evidence>
<keyword evidence="12 14" id="KW-0411">Iron-sulfur</keyword>
<gene>
    <name evidence="14" type="primary">rlmN</name>
    <name evidence="16" type="ORF">HELGO_WM9077</name>
</gene>
<dbReference type="AlphaFoldDB" id="A0A6S6TUD5"/>
<dbReference type="GO" id="GO:0051539">
    <property type="term" value="F:4 iron, 4 sulfur cluster binding"/>
    <property type="evidence" value="ECO:0007669"/>
    <property type="project" value="UniProtKB-UniRule"/>
</dbReference>
<feature type="domain" description="Radical SAM core" evidence="15">
    <location>
        <begin position="124"/>
        <end position="351"/>
    </location>
</feature>
<evidence type="ECO:0000313" key="16">
    <source>
        <dbReference type="EMBL" id="CAA6820300.1"/>
    </source>
</evidence>
<dbReference type="InterPro" id="IPR027492">
    <property type="entry name" value="RNA_MTrfase_RlmN"/>
</dbReference>
<dbReference type="GO" id="GO:0070475">
    <property type="term" value="P:rRNA base methylation"/>
    <property type="evidence" value="ECO:0007669"/>
    <property type="project" value="UniProtKB-UniRule"/>
</dbReference>
<comment type="catalytic activity">
    <reaction evidence="14">
        <text>adenosine(37) in tRNA + 2 reduced [2Fe-2S]-[ferredoxin] + 2 S-adenosyl-L-methionine = 2-methyladenosine(37) in tRNA + 5'-deoxyadenosine + L-methionine + 2 oxidized [2Fe-2S]-[ferredoxin] + S-adenosyl-L-homocysteine</text>
        <dbReference type="Rhea" id="RHEA:43332"/>
        <dbReference type="Rhea" id="RHEA-COMP:10000"/>
        <dbReference type="Rhea" id="RHEA-COMP:10001"/>
        <dbReference type="Rhea" id="RHEA-COMP:10162"/>
        <dbReference type="Rhea" id="RHEA-COMP:10485"/>
        <dbReference type="ChEBI" id="CHEBI:17319"/>
        <dbReference type="ChEBI" id="CHEBI:33737"/>
        <dbReference type="ChEBI" id="CHEBI:33738"/>
        <dbReference type="ChEBI" id="CHEBI:57844"/>
        <dbReference type="ChEBI" id="CHEBI:57856"/>
        <dbReference type="ChEBI" id="CHEBI:59789"/>
        <dbReference type="ChEBI" id="CHEBI:74411"/>
        <dbReference type="ChEBI" id="CHEBI:74497"/>
        <dbReference type="EC" id="2.1.1.192"/>
    </reaction>
</comment>
<evidence type="ECO:0000256" key="13">
    <source>
        <dbReference type="ARBA" id="ARBA00023157"/>
    </source>
</evidence>
<evidence type="ECO:0000256" key="7">
    <source>
        <dbReference type="ARBA" id="ARBA00022679"/>
    </source>
</evidence>
<feature type="active site" description="Proton acceptor" evidence="14">
    <location>
        <position position="105"/>
    </location>
</feature>
<comment type="function">
    <text evidence="14">Specifically methylates position 2 of adenine 2503 in 23S rRNA and position 2 of adenine 37 in tRNAs.</text>
</comment>
<dbReference type="GO" id="GO:0002935">
    <property type="term" value="F:tRNA (adenine(37)-C2)-methyltransferase activity"/>
    <property type="evidence" value="ECO:0007669"/>
    <property type="project" value="UniProtKB-UniRule"/>
</dbReference>
<keyword evidence="10 14" id="KW-0479">Metal-binding</keyword>
<dbReference type="SFLD" id="SFLDF00275">
    <property type="entry name" value="adenosine_C2_methyltransferase"/>
    <property type="match status" value="1"/>
</dbReference>
<dbReference type="InterPro" id="IPR058240">
    <property type="entry name" value="rSAM_sf"/>
</dbReference>
<dbReference type="SUPFAM" id="SSF102114">
    <property type="entry name" value="Radical SAM enzymes"/>
    <property type="match status" value="1"/>
</dbReference>
<reference evidence="16" key="1">
    <citation type="submission" date="2020-01" db="EMBL/GenBank/DDBJ databases">
        <authorList>
            <person name="Meier V. D."/>
            <person name="Meier V D."/>
        </authorList>
    </citation>
    <scope>NUCLEOTIDE SEQUENCE</scope>
    <source>
        <strain evidence="16">HLG_WM_MAG_04</strain>
    </source>
</reference>
<comment type="caution">
    <text evidence="14">Lacks conserved residue(s) required for the propagation of feature annotation.</text>
</comment>
<keyword evidence="11 14" id="KW-0408">Iron</keyword>
<evidence type="ECO:0000256" key="3">
    <source>
        <dbReference type="ARBA" id="ARBA00022485"/>
    </source>
</evidence>
<dbReference type="Pfam" id="PF04055">
    <property type="entry name" value="Radical_SAM"/>
    <property type="match status" value="1"/>
</dbReference>
<dbReference type="GO" id="GO:0000049">
    <property type="term" value="F:tRNA binding"/>
    <property type="evidence" value="ECO:0007669"/>
    <property type="project" value="UniProtKB-UniRule"/>
</dbReference>
<name>A0A6S6TUD5_9BACT</name>
<organism evidence="16">
    <name type="scientific">uncultured Sulfurovum sp</name>
    <dbReference type="NCBI Taxonomy" id="269237"/>
    <lineage>
        <taxon>Bacteria</taxon>
        <taxon>Pseudomonadati</taxon>
        <taxon>Campylobacterota</taxon>
        <taxon>Epsilonproteobacteria</taxon>
        <taxon>Campylobacterales</taxon>
        <taxon>Sulfurovaceae</taxon>
        <taxon>Sulfurovum</taxon>
        <taxon>environmental samples</taxon>
    </lineage>
</organism>
<evidence type="ECO:0000256" key="5">
    <source>
        <dbReference type="ARBA" id="ARBA00022552"/>
    </source>
</evidence>
<evidence type="ECO:0000256" key="12">
    <source>
        <dbReference type="ARBA" id="ARBA00023014"/>
    </source>
</evidence>
<dbReference type="GO" id="GO:0070040">
    <property type="term" value="F:rRNA (adenine(2503)-C2-)-methyltransferase activity"/>
    <property type="evidence" value="ECO:0007669"/>
    <property type="project" value="UniProtKB-UniRule"/>
</dbReference>
<keyword evidence="7 14" id="KW-0808">Transferase</keyword>
<dbReference type="SFLD" id="SFLDS00029">
    <property type="entry name" value="Radical_SAM"/>
    <property type="match status" value="1"/>
</dbReference>
<dbReference type="EC" id="2.1.1.192" evidence="14"/>
<evidence type="ECO:0000256" key="10">
    <source>
        <dbReference type="ARBA" id="ARBA00022723"/>
    </source>
</evidence>
<keyword evidence="13 14" id="KW-1015">Disulfide bond</keyword>
<dbReference type="SFLD" id="SFLDG01062">
    <property type="entry name" value="methyltransferase_(Class_A)"/>
    <property type="match status" value="1"/>
</dbReference>
<sequence length="374" mass="42372">MCSMKSNLQMKEVNMRTEIKPCIQDYTREELSGLIKPAFRAKQVYSWLYHKYVNSFEEMKNLPKALQEELSSKYRIEPLTLAKKEQSKDGSIKYLFELHDGNTVEAVLLLMKKKQFNEDGSVKQQEKYTVCISCQVGCKVGCAFCLTAKSGFIANLTAGEIVEQIRYIKKDNDIDANRRLNIVYMGMGEPLDNLGPVAQSSRVFADKDGMAIAPHRQTISTSGLSTKIVKLGKLELGVNLAISLHAVDDDLREQLMPINKAYNIKSIIDAVKDFPVNDRKRVMFEYLVIKDVNDSMDAAKKLLSLLNGIKSKVNLIYFNPYGGTEFKRPEEKDMKAFQEYLTHHGLHCTIRESKGLDISAACGQLRDNELEKES</sequence>